<sequence>MDSERLGVWLYLEGAVYMLTREQLQRLYRYSFCLTADRGRAEDLLQTSLEKWLRCGKALEYSHAYIRKIIRNQFVDECRRLNRVAFEPIDEHGPVLLDETSLEALHIQHRLIEQVFELLNAAEREVLYLWAVDGYTAGEIGEVLEQARGTVLSRLHRIKQKVAEVSLGRDWLKEASS</sequence>
<dbReference type="GO" id="GO:0006352">
    <property type="term" value="P:DNA-templated transcription initiation"/>
    <property type="evidence" value="ECO:0007669"/>
    <property type="project" value="InterPro"/>
</dbReference>
<keyword evidence="2" id="KW-0805">Transcription regulation</keyword>
<gene>
    <name evidence="8" type="ORF">Sps_05481</name>
</gene>
<accession>A0A1S6HYD0</accession>
<keyword evidence="5" id="KW-0804">Transcription</keyword>
<dbReference type="SUPFAM" id="SSF88946">
    <property type="entry name" value="Sigma2 domain of RNA polymerase sigma factors"/>
    <property type="match status" value="1"/>
</dbReference>
<dbReference type="InterPro" id="IPR013324">
    <property type="entry name" value="RNA_pol_sigma_r3/r4-like"/>
</dbReference>
<dbReference type="EMBL" id="CP014782">
    <property type="protein sequence ID" value="AQS40545.1"/>
    <property type="molecule type" value="Genomic_DNA"/>
</dbReference>
<dbReference type="PANTHER" id="PTHR43133">
    <property type="entry name" value="RNA POLYMERASE ECF-TYPE SIGMA FACTO"/>
    <property type="match status" value="1"/>
</dbReference>
<dbReference type="GO" id="GO:0016987">
    <property type="term" value="F:sigma factor activity"/>
    <property type="evidence" value="ECO:0007669"/>
    <property type="project" value="UniProtKB-KW"/>
</dbReference>
<keyword evidence="4" id="KW-0238">DNA-binding</keyword>
<dbReference type="GO" id="GO:0003677">
    <property type="term" value="F:DNA binding"/>
    <property type="evidence" value="ECO:0007669"/>
    <property type="project" value="UniProtKB-KW"/>
</dbReference>
<dbReference type="NCBIfam" id="TIGR02937">
    <property type="entry name" value="sigma70-ECF"/>
    <property type="match status" value="1"/>
</dbReference>
<evidence type="ECO:0000256" key="2">
    <source>
        <dbReference type="ARBA" id="ARBA00023015"/>
    </source>
</evidence>
<evidence type="ECO:0000256" key="1">
    <source>
        <dbReference type="ARBA" id="ARBA00010641"/>
    </source>
</evidence>
<proteinExistence type="inferred from homology"/>
<evidence type="ECO:0000256" key="3">
    <source>
        <dbReference type="ARBA" id="ARBA00023082"/>
    </source>
</evidence>
<dbReference type="STRING" id="225848.Sps_05481"/>
<reference evidence="8 9" key="1">
    <citation type="submission" date="2016-03" db="EMBL/GenBank/DDBJ databases">
        <title>Complete genome sequence of Shewanella psychrophila WP2, a deep sea bacterium isolated from west Pacific sediment.</title>
        <authorList>
            <person name="Xu G."/>
            <person name="Jian H."/>
        </authorList>
    </citation>
    <scope>NUCLEOTIDE SEQUENCE [LARGE SCALE GENOMIC DNA]</scope>
    <source>
        <strain evidence="8 9">WP2</strain>
    </source>
</reference>
<keyword evidence="9" id="KW-1185">Reference proteome</keyword>
<evidence type="ECO:0000256" key="4">
    <source>
        <dbReference type="ARBA" id="ARBA00023125"/>
    </source>
</evidence>
<feature type="domain" description="RNA polymerase sigma factor 70 region 4 type 2" evidence="7">
    <location>
        <begin position="110"/>
        <end position="161"/>
    </location>
</feature>
<evidence type="ECO:0000256" key="5">
    <source>
        <dbReference type="ARBA" id="ARBA00023163"/>
    </source>
</evidence>
<dbReference type="InterPro" id="IPR014284">
    <property type="entry name" value="RNA_pol_sigma-70_dom"/>
</dbReference>
<name>A0A1S6HYD0_9GAMM</name>
<dbReference type="InterPro" id="IPR007627">
    <property type="entry name" value="RNA_pol_sigma70_r2"/>
</dbReference>
<dbReference type="AlphaFoldDB" id="A0A1S6HYD0"/>
<protein>
    <submittedName>
        <fullName evidence="8">RNA polymerase sigma factor, sigma-70 family</fullName>
    </submittedName>
</protein>
<evidence type="ECO:0000313" key="8">
    <source>
        <dbReference type="EMBL" id="AQS40545.1"/>
    </source>
</evidence>
<dbReference type="Pfam" id="PF04542">
    <property type="entry name" value="Sigma70_r2"/>
    <property type="match status" value="1"/>
</dbReference>
<dbReference type="Gene3D" id="1.10.10.10">
    <property type="entry name" value="Winged helix-like DNA-binding domain superfamily/Winged helix DNA-binding domain"/>
    <property type="match status" value="1"/>
</dbReference>
<dbReference type="InterPro" id="IPR036388">
    <property type="entry name" value="WH-like_DNA-bd_sf"/>
</dbReference>
<evidence type="ECO:0000313" key="9">
    <source>
        <dbReference type="Proteomes" id="UP000189545"/>
    </source>
</evidence>
<dbReference type="SUPFAM" id="SSF88659">
    <property type="entry name" value="Sigma3 and sigma4 domains of RNA polymerase sigma factors"/>
    <property type="match status" value="1"/>
</dbReference>
<dbReference type="Proteomes" id="UP000189545">
    <property type="component" value="Chromosome"/>
</dbReference>
<dbReference type="Gene3D" id="1.10.1740.10">
    <property type="match status" value="1"/>
</dbReference>
<dbReference type="InterPro" id="IPR039425">
    <property type="entry name" value="RNA_pol_sigma-70-like"/>
</dbReference>
<dbReference type="KEGG" id="spsw:Sps_05481"/>
<organism evidence="8 9">
    <name type="scientific">Shewanella psychrophila</name>
    <dbReference type="NCBI Taxonomy" id="225848"/>
    <lineage>
        <taxon>Bacteria</taxon>
        <taxon>Pseudomonadati</taxon>
        <taxon>Pseudomonadota</taxon>
        <taxon>Gammaproteobacteria</taxon>
        <taxon>Alteromonadales</taxon>
        <taxon>Shewanellaceae</taxon>
        <taxon>Shewanella</taxon>
    </lineage>
</organism>
<keyword evidence="3" id="KW-0731">Sigma factor</keyword>
<dbReference type="Pfam" id="PF08281">
    <property type="entry name" value="Sigma70_r4_2"/>
    <property type="match status" value="1"/>
</dbReference>
<dbReference type="InterPro" id="IPR013249">
    <property type="entry name" value="RNA_pol_sigma70_r4_t2"/>
</dbReference>
<dbReference type="PANTHER" id="PTHR43133:SF8">
    <property type="entry name" value="RNA POLYMERASE SIGMA FACTOR HI_1459-RELATED"/>
    <property type="match status" value="1"/>
</dbReference>
<evidence type="ECO:0000259" key="7">
    <source>
        <dbReference type="Pfam" id="PF08281"/>
    </source>
</evidence>
<dbReference type="InterPro" id="IPR013325">
    <property type="entry name" value="RNA_pol_sigma_r2"/>
</dbReference>
<feature type="domain" description="RNA polymerase sigma-70 region 2" evidence="6">
    <location>
        <begin position="22"/>
        <end position="83"/>
    </location>
</feature>
<evidence type="ECO:0000259" key="6">
    <source>
        <dbReference type="Pfam" id="PF04542"/>
    </source>
</evidence>
<comment type="similarity">
    <text evidence="1">Belongs to the sigma-70 factor family. ECF subfamily.</text>
</comment>